<dbReference type="RefSeq" id="WP_175174213.1">
    <property type="nucleotide sequence ID" value="NZ_CADIJX010000002.1"/>
</dbReference>
<gene>
    <name evidence="1" type="ORF">LMG3431_01897</name>
</gene>
<evidence type="ECO:0000313" key="2">
    <source>
        <dbReference type="Proteomes" id="UP000494108"/>
    </source>
</evidence>
<organism evidence="1 2">
    <name type="scientific">Achromobacter pestifer</name>
    <dbReference type="NCBI Taxonomy" id="1353889"/>
    <lineage>
        <taxon>Bacteria</taxon>
        <taxon>Pseudomonadati</taxon>
        <taxon>Pseudomonadota</taxon>
        <taxon>Betaproteobacteria</taxon>
        <taxon>Burkholderiales</taxon>
        <taxon>Alcaligenaceae</taxon>
        <taxon>Achromobacter</taxon>
    </lineage>
</organism>
<proteinExistence type="predicted"/>
<accession>A0A6S6YUG8</accession>
<evidence type="ECO:0000313" key="1">
    <source>
        <dbReference type="EMBL" id="CAB3638631.1"/>
    </source>
</evidence>
<dbReference type="AlphaFoldDB" id="A0A6S6YUG8"/>
<name>A0A6S6YUG8_9BURK</name>
<keyword evidence="2" id="KW-1185">Reference proteome</keyword>
<dbReference type="Proteomes" id="UP000494108">
    <property type="component" value="Unassembled WGS sequence"/>
</dbReference>
<sequence length="156" mass="17697">MWSRIKRFLNGPPPPEDPLRETVRFDDAGLTRSSELARVMGLQEFWPWSDIHEFGFVFTQAMYPDPWIGDYMESLWFVRVPTDGGGLMRMDLDEHVLDIDHLPPALLHHLPGLDMGVLRDGLATARRGVHYVEGAGEWVAWRRAPPDSLKPGPAPA</sequence>
<dbReference type="EMBL" id="CADIJX010000002">
    <property type="protein sequence ID" value="CAB3638631.1"/>
    <property type="molecule type" value="Genomic_DNA"/>
</dbReference>
<protein>
    <submittedName>
        <fullName evidence="1">Uncharacterized protein</fullName>
    </submittedName>
</protein>
<reference evidence="1 2" key="1">
    <citation type="submission" date="2020-04" db="EMBL/GenBank/DDBJ databases">
        <authorList>
            <person name="De Canck E."/>
        </authorList>
    </citation>
    <scope>NUCLEOTIDE SEQUENCE [LARGE SCALE GENOMIC DNA]</scope>
    <source>
        <strain evidence="1 2">LMG 3431</strain>
    </source>
</reference>